<dbReference type="PANTHER" id="PTHR33221">
    <property type="entry name" value="WINGED HELIX-TURN-HELIX TRANSCRIPTIONAL REGULATOR, RRF2 FAMILY"/>
    <property type="match status" value="1"/>
</dbReference>
<protein>
    <submittedName>
        <fullName evidence="1">Transcriptional regulator</fullName>
    </submittedName>
</protein>
<dbReference type="CDD" id="cd00090">
    <property type="entry name" value="HTH_ARSR"/>
    <property type="match status" value="1"/>
</dbReference>
<evidence type="ECO:0000313" key="2">
    <source>
        <dbReference type="Proteomes" id="UP001156682"/>
    </source>
</evidence>
<reference evidence="2" key="1">
    <citation type="journal article" date="2019" name="Int. J. Syst. Evol. Microbiol.">
        <title>The Global Catalogue of Microorganisms (GCM) 10K type strain sequencing project: providing services to taxonomists for standard genome sequencing and annotation.</title>
        <authorList>
            <consortium name="The Broad Institute Genomics Platform"/>
            <consortium name="The Broad Institute Genome Sequencing Center for Infectious Disease"/>
            <person name="Wu L."/>
            <person name="Ma J."/>
        </authorList>
    </citation>
    <scope>NUCLEOTIDE SEQUENCE [LARGE SCALE GENOMIC DNA]</scope>
    <source>
        <strain evidence="2">NBRC 100033</strain>
    </source>
</reference>
<dbReference type="PANTHER" id="PTHR33221:SF2">
    <property type="entry name" value="TRANSCRIPTIONAL REGULATOR"/>
    <property type="match status" value="1"/>
</dbReference>
<gene>
    <name evidence="1" type="ORF">GCM10007878_07330</name>
</gene>
<dbReference type="EMBL" id="BSOR01000015">
    <property type="protein sequence ID" value="GLR63298.1"/>
    <property type="molecule type" value="Genomic_DNA"/>
</dbReference>
<comment type="caution">
    <text evidence="1">The sequence shown here is derived from an EMBL/GenBank/DDBJ whole genome shotgun (WGS) entry which is preliminary data.</text>
</comment>
<sequence>MLKLSKLTDYAVVIMAQLAREPQRLYTTKALADELGLPRPTVSKLLKMLIKAELLVSQRGVQGGYQLAKEAHRITVNDLIAAIEGPVAMTECSLEDSQCDLISQCGVANNWQRVTLAVHQLLASVTLTQLAQTQPIKLPWIQIQTQTLHEVG</sequence>
<dbReference type="InterPro" id="IPR000944">
    <property type="entry name" value="Tscrpt_reg_Rrf2"/>
</dbReference>
<evidence type="ECO:0000313" key="1">
    <source>
        <dbReference type="EMBL" id="GLR63298.1"/>
    </source>
</evidence>
<dbReference type="PROSITE" id="PS51197">
    <property type="entry name" value="HTH_RRF2_2"/>
    <property type="match status" value="1"/>
</dbReference>
<dbReference type="RefSeq" id="WP_027852122.1">
    <property type="nucleotide sequence ID" value="NZ_BSOR01000015.1"/>
</dbReference>
<dbReference type="SUPFAM" id="SSF46785">
    <property type="entry name" value="Winged helix' DNA-binding domain"/>
    <property type="match status" value="1"/>
</dbReference>
<dbReference type="NCBIfam" id="TIGR02944">
    <property type="entry name" value="suf_reg_Xantho"/>
    <property type="match status" value="1"/>
</dbReference>
<dbReference type="Pfam" id="PF02082">
    <property type="entry name" value="Rrf2"/>
    <property type="match status" value="1"/>
</dbReference>
<accession>A0ABQ5ZW79</accession>
<dbReference type="NCBIfam" id="TIGR00738">
    <property type="entry name" value="rrf2_super"/>
    <property type="match status" value="1"/>
</dbReference>
<dbReference type="Gene3D" id="1.10.10.10">
    <property type="entry name" value="Winged helix-like DNA-binding domain superfamily/Winged helix DNA-binding domain"/>
    <property type="match status" value="1"/>
</dbReference>
<organism evidence="1 2">
    <name type="scientific">Marinospirillum insulare</name>
    <dbReference type="NCBI Taxonomy" id="217169"/>
    <lineage>
        <taxon>Bacteria</taxon>
        <taxon>Pseudomonadati</taxon>
        <taxon>Pseudomonadota</taxon>
        <taxon>Gammaproteobacteria</taxon>
        <taxon>Oceanospirillales</taxon>
        <taxon>Oceanospirillaceae</taxon>
        <taxon>Marinospirillum</taxon>
    </lineage>
</organism>
<proteinExistence type="predicted"/>
<dbReference type="InterPro" id="IPR036390">
    <property type="entry name" value="WH_DNA-bd_sf"/>
</dbReference>
<keyword evidence="2" id="KW-1185">Reference proteome</keyword>
<dbReference type="Proteomes" id="UP001156682">
    <property type="component" value="Unassembled WGS sequence"/>
</dbReference>
<dbReference type="InterPro" id="IPR011991">
    <property type="entry name" value="ArsR-like_HTH"/>
</dbReference>
<name>A0ABQ5ZW79_9GAMM</name>
<dbReference type="InterPro" id="IPR036388">
    <property type="entry name" value="WH-like_DNA-bd_sf"/>
</dbReference>
<dbReference type="InterPro" id="IPR014290">
    <property type="entry name" value="SUF_FeS_clus_asmbl_reg"/>
</dbReference>